<sequence length="238" mass="25350">MLGPGLRFASNFASRKPALFSDPIWRQAQAMMQERAVVPTADPTKPSPVLALGNFGGRAAGQGAPGQNDQISLFCRASGVDQRAEISLRGLPVHLAAEIMAGGPLLGVNSSSVLMARIHQAEALSRTKNLSLGNTAAVQAAQASGYLHPSVAWRLSQLNQTPTRCTAVCLGLHMKRYAPLHELAGKLQLLELFVPACAHARVCAHICGIVCIRSRAKLRNELQSRLQLGGTSCDSTRQ</sequence>
<dbReference type="Proteomes" id="UP000601435">
    <property type="component" value="Unassembled WGS sequence"/>
</dbReference>
<accession>A0A812K3C4</accession>
<reference evidence="1" key="1">
    <citation type="submission" date="2021-02" db="EMBL/GenBank/DDBJ databases">
        <authorList>
            <person name="Dougan E. K."/>
            <person name="Rhodes N."/>
            <person name="Thang M."/>
            <person name="Chan C."/>
        </authorList>
    </citation>
    <scope>NUCLEOTIDE SEQUENCE</scope>
</reference>
<evidence type="ECO:0000313" key="2">
    <source>
        <dbReference type="Proteomes" id="UP000601435"/>
    </source>
</evidence>
<dbReference type="EMBL" id="CAJNJA010006810">
    <property type="protein sequence ID" value="CAE7215967.1"/>
    <property type="molecule type" value="Genomic_DNA"/>
</dbReference>
<name>A0A812K3C4_9DINO</name>
<proteinExistence type="predicted"/>
<dbReference type="OrthoDB" id="10341212at2759"/>
<organism evidence="1 2">
    <name type="scientific">Symbiodinium necroappetens</name>
    <dbReference type="NCBI Taxonomy" id="1628268"/>
    <lineage>
        <taxon>Eukaryota</taxon>
        <taxon>Sar</taxon>
        <taxon>Alveolata</taxon>
        <taxon>Dinophyceae</taxon>
        <taxon>Suessiales</taxon>
        <taxon>Symbiodiniaceae</taxon>
        <taxon>Symbiodinium</taxon>
    </lineage>
</organism>
<gene>
    <name evidence="1" type="ORF">SNEC2469_LOCUS2489</name>
</gene>
<protein>
    <submittedName>
        <fullName evidence="1">Uncharacterized protein</fullName>
    </submittedName>
</protein>
<keyword evidence="2" id="KW-1185">Reference proteome</keyword>
<evidence type="ECO:0000313" key="1">
    <source>
        <dbReference type="EMBL" id="CAE7215967.1"/>
    </source>
</evidence>
<comment type="caution">
    <text evidence="1">The sequence shown here is derived from an EMBL/GenBank/DDBJ whole genome shotgun (WGS) entry which is preliminary data.</text>
</comment>
<dbReference type="AlphaFoldDB" id="A0A812K3C4"/>